<feature type="transmembrane region" description="Helical" evidence="1">
    <location>
        <begin position="136"/>
        <end position="153"/>
    </location>
</feature>
<protein>
    <recommendedName>
        <fullName evidence="4">YfhO family protein</fullName>
    </recommendedName>
</protein>
<evidence type="ECO:0000313" key="2">
    <source>
        <dbReference type="EMBL" id="NWK06342.1"/>
    </source>
</evidence>
<sequence length="609" mass="70777">MNKPEINHDLQNYDDSKSYISKNRKNVIIFLATSLFSVHTLAYILKFKLNFPFGDDNHTYSSAYEYLSTGSWDGFFGITEISEYSSHLIYSLKLLALPNLIYNSFDVVNFYYLQWIIMSLTLLLLFLILKKTDKRLYWVLIPISAFIYCPIYNTGYWVFSSIMWLMVTLCIVFTIYLLNKEKTTNSIFLSSISIAIFSTFFNLIGIIAWLAGFICLAKRDNERKIRKKYLTAWIAVTVIIGFIFVLLVTSLKVIQFDEETYLLKFFSIEGISFVTTYLATSYRFGTENIFFSKIIGVITLILSGYFFYYFIRIKKNVQESYPWLLFILLGIISGIIIAIGRMGLEGHDGNESFYKAVSQFSQIGILVLVSMLMLEIKKNRTKKFTNIKLCLCILIIISQMVFLIPSYYASWVKAEHYYDVKNVYVDCYSLTHGTECLDWTEYPRFALPFERNEVHAVNFWLENKMSIFGDTNFNQQNRHDLNKFRTILENNPDIELGFGKIERINGQLVSEQPIVIEESFVNIEGWILDENKSPVDSIFLMIDNKPLLKYDDFVSVEDKKPGYVSEKNSGWNMIFLSGYIEKGCHEIGIIGLSSETLVKLQEKIEMCRI</sequence>
<feature type="transmembrane region" description="Helical" evidence="1">
    <location>
        <begin position="159"/>
        <end position="178"/>
    </location>
</feature>
<accession>A0A7K4NTG6</accession>
<comment type="caution">
    <text evidence="2">The sequence shown here is derived from an EMBL/GenBank/DDBJ whole genome shotgun (WGS) entry which is preliminary data.</text>
</comment>
<dbReference type="EMBL" id="JACASW010000005">
    <property type="protein sequence ID" value="NWK06342.1"/>
    <property type="molecule type" value="Genomic_DNA"/>
</dbReference>
<keyword evidence="1" id="KW-0472">Membrane</keyword>
<evidence type="ECO:0000313" key="3">
    <source>
        <dbReference type="Proteomes" id="UP000534207"/>
    </source>
</evidence>
<organism evidence="2 3">
    <name type="scientific">Marine Group I thaumarchaeote</name>
    <dbReference type="NCBI Taxonomy" id="2511932"/>
    <lineage>
        <taxon>Archaea</taxon>
        <taxon>Nitrososphaerota</taxon>
        <taxon>Marine Group I</taxon>
    </lineage>
</organism>
<proteinExistence type="predicted"/>
<dbReference type="AlphaFoldDB" id="A0A7K4NTG6"/>
<feature type="transmembrane region" description="Helical" evidence="1">
    <location>
        <begin position="261"/>
        <end position="284"/>
    </location>
</feature>
<feature type="transmembrane region" description="Helical" evidence="1">
    <location>
        <begin position="356"/>
        <end position="374"/>
    </location>
</feature>
<feature type="transmembrane region" description="Helical" evidence="1">
    <location>
        <begin position="187"/>
        <end position="210"/>
    </location>
</feature>
<feature type="transmembrane region" description="Helical" evidence="1">
    <location>
        <begin position="27"/>
        <end position="45"/>
    </location>
</feature>
<evidence type="ECO:0000256" key="1">
    <source>
        <dbReference type="SAM" id="Phobius"/>
    </source>
</evidence>
<keyword evidence="1" id="KW-1133">Transmembrane helix</keyword>
<feature type="transmembrane region" description="Helical" evidence="1">
    <location>
        <begin position="323"/>
        <end position="344"/>
    </location>
</feature>
<keyword evidence="1" id="KW-0812">Transmembrane</keyword>
<feature type="transmembrane region" description="Helical" evidence="1">
    <location>
        <begin position="230"/>
        <end position="249"/>
    </location>
</feature>
<dbReference type="Proteomes" id="UP000534207">
    <property type="component" value="Unassembled WGS sequence"/>
</dbReference>
<reference evidence="2 3" key="1">
    <citation type="journal article" date="2019" name="Environ. Microbiol.">
        <title>Genomics insights into ecotype formation of ammonia-oxidizing archaea in the deep ocean.</title>
        <authorList>
            <person name="Wang Y."/>
            <person name="Huang J.M."/>
            <person name="Cui G.J."/>
            <person name="Nunoura T."/>
            <person name="Takaki Y."/>
            <person name="Li W.L."/>
            <person name="Li J."/>
            <person name="Gao Z.M."/>
            <person name="Takai K."/>
            <person name="Zhang A.Q."/>
            <person name="Stepanauskas R."/>
        </authorList>
    </citation>
    <scope>NUCLEOTIDE SEQUENCE [LARGE SCALE GENOMIC DNA]</scope>
    <source>
        <strain evidence="2 3">G13</strain>
    </source>
</reference>
<feature type="transmembrane region" description="Helical" evidence="1">
    <location>
        <begin position="386"/>
        <end position="408"/>
    </location>
</feature>
<feature type="transmembrane region" description="Helical" evidence="1">
    <location>
        <begin position="110"/>
        <end position="129"/>
    </location>
</feature>
<feature type="transmembrane region" description="Helical" evidence="1">
    <location>
        <begin position="290"/>
        <end position="311"/>
    </location>
</feature>
<gene>
    <name evidence="2" type="ORF">HX827_03255</name>
</gene>
<evidence type="ECO:0008006" key="4">
    <source>
        <dbReference type="Google" id="ProtNLM"/>
    </source>
</evidence>
<name>A0A7K4NTG6_9ARCH</name>